<dbReference type="RefSeq" id="WP_394631350.1">
    <property type="nucleotide sequence ID" value="NZ_JBIHMK010000147.1"/>
</dbReference>
<dbReference type="Proteomes" id="UP001607069">
    <property type="component" value="Unassembled WGS sequence"/>
</dbReference>
<feature type="domain" description="DUF397" evidence="1">
    <location>
        <begin position="6"/>
        <end position="33"/>
    </location>
</feature>
<accession>A0ABW7I0Q1</accession>
<reference evidence="2 3" key="1">
    <citation type="submission" date="2024-10" db="EMBL/GenBank/DDBJ databases">
        <authorList>
            <person name="Cho J.-C."/>
        </authorList>
    </citation>
    <scope>NUCLEOTIDE SEQUENCE [LARGE SCALE GENOMIC DNA]</scope>
    <source>
        <strain evidence="2 3">KCTC29696</strain>
    </source>
</reference>
<dbReference type="Pfam" id="PF04149">
    <property type="entry name" value="DUF397"/>
    <property type="match status" value="1"/>
</dbReference>
<organism evidence="2 3">
    <name type="scientific">Streptomyces chitinivorans</name>
    <dbReference type="NCBI Taxonomy" id="1257027"/>
    <lineage>
        <taxon>Bacteria</taxon>
        <taxon>Bacillati</taxon>
        <taxon>Actinomycetota</taxon>
        <taxon>Actinomycetes</taxon>
        <taxon>Kitasatosporales</taxon>
        <taxon>Streptomycetaceae</taxon>
        <taxon>Streptomyces</taxon>
    </lineage>
</organism>
<dbReference type="EMBL" id="JBIHMK010000147">
    <property type="protein sequence ID" value="MFH0251565.1"/>
    <property type="molecule type" value="Genomic_DNA"/>
</dbReference>
<sequence>MRPETVLIRDSKDTQRQPLFVSTAAWSAFTTHAAGSRP</sequence>
<name>A0ABW7I0Q1_9ACTN</name>
<evidence type="ECO:0000313" key="2">
    <source>
        <dbReference type="EMBL" id="MFH0251565.1"/>
    </source>
</evidence>
<evidence type="ECO:0000313" key="3">
    <source>
        <dbReference type="Proteomes" id="UP001607069"/>
    </source>
</evidence>
<keyword evidence="3" id="KW-1185">Reference proteome</keyword>
<comment type="caution">
    <text evidence="2">The sequence shown here is derived from an EMBL/GenBank/DDBJ whole genome shotgun (WGS) entry which is preliminary data.</text>
</comment>
<evidence type="ECO:0000259" key="1">
    <source>
        <dbReference type="Pfam" id="PF04149"/>
    </source>
</evidence>
<dbReference type="InterPro" id="IPR007278">
    <property type="entry name" value="DUF397"/>
</dbReference>
<gene>
    <name evidence="2" type="ORF">ACG5V6_25530</name>
</gene>
<proteinExistence type="predicted"/>
<protein>
    <submittedName>
        <fullName evidence="2">DUF397 domain-containing protein</fullName>
    </submittedName>
</protein>